<dbReference type="NCBIfam" id="TIGR00229">
    <property type="entry name" value="sensory_box"/>
    <property type="match status" value="1"/>
</dbReference>
<dbReference type="Gene3D" id="3.30.565.10">
    <property type="entry name" value="Histidine kinase-like ATPase, C-terminal domain"/>
    <property type="match status" value="1"/>
</dbReference>
<dbReference type="PROSITE" id="PS50109">
    <property type="entry name" value="HIS_KIN"/>
    <property type="match status" value="1"/>
</dbReference>
<dbReference type="InterPro" id="IPR005467">
    <property type="entry name" value="His_kinase_dom"/>
</dbReference>
<keyword evidence="4" id="KW-1003">Cell membrane</keyword>
<dbReference type="PROSITE" id="PS50112">
    <property type="entry name" value="PAS"/>
    <property type="match status" value="1"/>
</dbReference>
<evidence type="ECO:0000313" key="26">
    <source>
        <dbReference type="EMBL" id="MDF3835666.1"/>
    </source>
</evidence>
<dbReference type="CDD" id="cd16922">
    <property type="entry name" value="HATPase_EvgS-ArcB-TorS-like"/>
    <property type="match status" value="1"/>
</dbReference>
<evidence type="ECO:0000256" key="10">
    <source>
        <dbReference type="ARBA" id="ARBA00022741"/>
    </source>
</evidence>
<reference evidence="26 27" key="1">
    <citation type="submission" date="2023-03" db="EMBL/GenBank/DDBJ databases">
        <title>Draft assemblies of triclosan tolerant bacteria isolated from returned activated sludge.</title>
        <authorList>
            <person name="Van Hamelsveld S."/>
        </authorList>
    </citation>
    <scope>NUCLEOTIDE SEQUENCE [LARGE SCALE GENOMIC DNA]</scope>
    <source>
        <strain evidence="26 27">GW210010_S58</strain>
    </source>
</reference>
<evidence type="ECO:0000259" key="25">
    <source>
        <dbReference type="PROSITE" id="PS50894"/>
    </source>
</evidence>
<dbReference type="PANTHER" id="PTHR43047:SF72">
    <property type="entry name" value="OSMOSENSING HISTIDINE PROTEIN KINASE SLN1"/>
    <property type="match status" value="1"/>
</dbReference>
<evidence type="ECO:0000256" key="3">
    <source>
        <dbReference type="ARBA" id="ARBA00012438"/>
    </source>
</evidence>
<organism evidence="26 27">
    <name type="scientific">Cupriavidus basilensis</name>
    <dbReference type="NCBI Taxonomy" id="68895"/>
    <lineage>
        <taxon>Bacteria</taxon>
        <taxon>Pseudomonadati</taxon>
        <taxon>Pseudomonadota</taxon>
        <taxon>Betaproteobacteria</taxon>
        <taxon>Burkholderiales</taxon>
        <taxon>Burkholderiaceae</taxon>
        <taxon>Cupriavidus</taxon>
    </lineage>
</organism>
<feature type="domain" description="PAC" evidence="24">
    <location>
        <begin position="651"/>
        <end position="706"/>
    </location>
</feature>
<dbReference type="InterPro" id="IPR013656">
    <property type="entry name" value="PAS_4"/>
</dbReference>
<dbReference type="InterPro" id="IPR011006">
    <property type="entry name" value="CheY-like_superfamily"/>
</dbReference>
<keyword evidence="27" id="KW-1185">Reference proteome</keyword>
<feature type="domain" description="PAS" evidence="23">
    <location>
        <begin position="580"/>
        <end position="628"/>
    </location>
</feature>
<dbReference type="InterPro" id="IPR036641">
    <property type="entry name" value="HPT_dom_sf"/>
</dbReference>
<dbReference type="PROSITE" id="PS50894">
    <property type="entry name" value="HPT"/>
    <property type="match status" value="1"/>
</dbReference>
<dbReference type="CDD" id="cd13707">
    <property type="entry name" value="PBP2_BvgS_D2"/>
    <property type="match status" value="1"/>
</dbReference>
<keyword evidence="14" id="KW-0902">Two-component regulatory system</keyword>
<dbReference type="Gene3D" id="3.40.50.2300">
    <property type="match status" value="1"/>
</dbReference>
<protein>
    <recommendedName>
        <fullName evidence="3">histidine kinase</fullName>
        <ecNumber evidence="3">2.7.13.3</ecNumber>
    </recommendedName>
</protein>
<dbReference type="InterPro" id="IPR003661">
    <property type="entry name" value="HisK_dim/P_dom"/>
</dbReference>
<evidence type="ECO:0000259" key="22">
    <source>
        <dbReference type="PROSITE" id="PS50110"/>
    </source>
</evidence>
<evidence type="ECO:0000256" key="5">
    <source>
        <dbReference type="ARBA" id="ARBA00022519"/>
    </source>
</evidence>
<keyword evidence="9 20" id="KW-0732">Signal</keyword>
<keyword evidence="8 19" id="KW-0812">Transmembrane</keyword>
<dbReference type="SUPFAM" id="SSF55785">
    <property type="entry name" value="PYP-like sensor domain (PAS domain)"/>
    <property type="match status" value="1"/>
</dbReference>
<evidence type="ECO:0000256" key="14">
    <source>
        <dbReference type="ARBA" id="ARBA00023012"/>
    </source>
</evidence>
<accession>A0ABT6ASR1</accession>
<feature type="signal peptide" evidence="20">
    <location>
        <begin position="1"/>
        <end position="26"/>
    </location>
</feature>
<dbReference type="SMART" id="SM00062">
    <property type="entry name" value="PBPb"/>
    <property type="match status" value="2"/>
</dbReference>
<feature type="modified residue" description="4-aspartylphosphate" evidence="17">
    <location>
        <position position="1029"/>
    </location>
</feature>
<dbReference type="CDD" id="cd00082">
    <property type="entry name" value="HisKA"/>
    <property type="match status" value="1"/>
</dbReference>
<dbReference type="InterPro" id="IPR049870">
    <property type="entry name" value="BvgS-like_periplasmic1"/>
</dbReference>
<dbReference type="CDD" id="cd13705">
    <property type="entry name" value="PBP2_BvgS_D1"/>
    <property type="match status" value="1"/>
</dbReference>
<keyword evidence="12" id="KW-0067">ATP-binding</keyword>
<evidence type="ECO:0000256" key="8">
    <source>
        <dbReference type="ARBA" id="ARBA00022692"/>
    </source>
</evidence>
<dbReference type="Gene3D" id="1.10.287.130">
    <property type="match status" value="1"/>
</dbReference>
<dbReference type="Pfam" id="PF08448">
    <property type="entry name" value="PAS_4"/>
    <property type="match status" value="1"/>
</dbReference>
<evidence type="ECO:0000256" key="4">
    <source>
        <dbReference type="ARBA" id="ARBA00022475"/>
    </source>
</evidence>
<dbReference type="PRINTS" id="PR00344">
    <property type="entry name" value="BCTRLSENSOR"/>
</dbReference>
<gene>
    <name evidence="26" type="ORF">P3W85_22330</name>
</gene>
<dbReference type="Proteomes" id="UP001216674">
    <property type="component" value="Unassembled WGS sequence"/>
</dbReference>
<comment type="subcellular location">
    <subcellularLocation>
        <location evidence="2">Cell inner membrane</location>
        <topology evidence="2">Multi-pass membrane protein</topology>
    </subcellularLocation>
</comment>
<dbReference type="Pfam" id="PF00512">
    <property type="entry name" value="HisKA"/>
    <property type="match status" value="1"/>
</dbReference>
<evidence type="ECO:0000256" key="1">
    <source>
        <dbReference type="ARBA" id="ARBA00000085"/>
    </source>
</evidence>
<dbReference type="SUPFAM" id="SSF52172">
    <property type="entry name" value="CheY-like"/>
    <property type="match status" value="1"/>
</dbReference>
<evidence type="ECO:0000259" key="24">
    <source>
        <dbReference type="PROSITE" id="PS50113"/>
    </source>
</evidence>
<evidence type="ECO:0000256" key="17">
    <source>
        <dbReference type="PROSITE-ProRule" id="PRU00169"/>
    </source>
</evidence>
<dbReference type="Gene3D" id="3.40.190.10">
    <property type="entry name" value="Periplasmic binding protein-like II"/>
    <property type="match status" value="4"/>
</dbReference>
<dbReference type="SUPFAM" id="SSF47226">
    <property type="entry name" value="Histidine-containing phosphotransfer domain, HPT domain"/>
    <property type="match status" value="1"/>
</dbReference>
<dbReference type="InterPro" id="IPR036890">
    <property type="entry name" value="HATPase_C_sf"/>
</dbReference>
<evidence type="ECO:0000256" key="16">
    <source>
        <dbReference type="PROSITE-ProRule" id="PRU00110"/>
    </source>
</evidence>
<feature type="domain" description="Histidine kinase" evidence="21">
    <location>
        <begin position="724"/>
        <end position="946"/>
    </location>
</feature>
<dbReference type="PROSITE" id="PS50113">
    <property type="entry name" value="PAC"/>
    <property type="match status" value="1"/>
</dbReference>
<evidence type="ECO:0000256" key="9">
    <source>
        <dbReference type="ARBA" id="ARBA00022729"/>
    </source>
</evidence>
<evidence type="ECO:0000256" key="7">
    <source>
        <dbReference type="ARBA" id="ARBA00022679"/>
    </source>
</evidence>
<evidence type="ECO:0000256" key="12">
    <source>
        <dbReference type="ARBA" id="ARBA00022840"/>
    </source>
</evidence>
<feature type="domain" description="HPt" evidence="25">
    <location>
        <begin position="1147"/>
        <end position="1239"/>
    </location>
</feature>
<keyword evidence="15 19" id="KW-0472">Membrane</keyword>
<dbReference type="SMART" id="SM00388">
    <property type="entry name" value="HisKA"/>
    <property type="match status" value="1"/>
</dbReference>
<evidence type="ECO:0000256" key="15">
    <source>
        <dbReference type="ARBA" id="ARBA00023136"/>
    </source>
</evidence>
<dbReference type="PROSITE" id="PS50110">
    <property type="entry name" value="RESPONSE_REGULATORY"/>
    <property type="match status" value="1"/>
</dbReference>
<feature type="region of interest" description="Disordered" evidence="18">
    <location>
        <begin position="1105"/>
        <end position="1127"/>
    </location>
</feature>
<evidence type="ECO:0000256" key="19">
    <source>
        <dbReference type="SAM" id="Phobius"/>
    </source>
</evidence>
<feature type="transmembrane region" description="Helical" evidence="19">
    <location>
        <begin position="542"/>
        <end position="562"/>
    </location>
</feature>
<comment type="caution">
    <text evidence="26">The sequence shown here is derived from an EMBL/GenBank/DDBJ whole genome shotgun (WGS) entry which is preliminary data.</text>
</comment>
<keyword evidence="11" id="KW-0418">Kinase</keyword>
<sequence length="1249" mass="134838">MPGFFTSFLSVFVALAISMAMGGACAQAGIQPAPSLQLQSHLPLERREVPLSAADWTWLRGKPSLVLGVPGPGLPPLDIAYGGDFEGITADVMALLRQQLSIEIEVRYFPDRASAIQALADGRIDLLASANSFEQDNHGLMLSRPYAADQPSLFNRGAGACRRSDDLAGKTVAMGQDYLQGETLQKRYPKASFVRYPSNTQAMAAVAFGQADLYLGDALSASYLINQGYFSNVRFERFLPLDTSGFGFAMQPGDARLRRIVDTALESLGKTKLDRITKRWAGEGAVLPGQVLDLSPQEQRWIARHPVVRLAVNDDFAPVAFFDANGGFNGIASDLLQTIALRTGLRFEIERTGSFASLQRALASGRADLSLLIPSPEREDSLRFSRPFLASSFVLVTRKGQPVTSASLRQGPGKRVAIAQGHLAIERMRAAYPEARIVTASTILDTLRMVAANEADAAVLTLNTARYYIGRLYDDKLAISGLIDNDAAPLSFAMRRSDTELQSILNKAIQASAPHELQASISRWRSDTVMVGQTWRDYRQTIAIIVGGALVLLALFLAWVFHLRGQIRKRIRAEQALSDQLQFMQTFTNGLPNPVYVRDCQGRMLSCNRRYEEVLGIAAGQVLGKTALDLPPSHFEAAPLFHACYLRAIADDEPIRQQRAVHIRGTLVWIDHWIQPFRDASGVMKGVIGGWREITEQRRLIGELEQAKHLADQASRAKTTFLATMSHEIRTPMNAVIGMLELALERAGTGVFDRTAIETAYASANSLLALIGDILDIVRIESGHLSLAPARANLRELAESVASVFEGLARQKGIDLVLEMDSSVNREVLVDATRFKQILSNLVSNAVKFTDHGFVRIRLGCQPLDAGHVQVALSVQDSGIGIAPADQRQLFRPFAQVASSPGHVQSGTGLGLAICQSLCEMMGGTLSLQSAKGQGTQIDVTLKLNGLAPSAATPPALEGHAGGTAPLPAPRAPSSGQRLRVLVADDDAVSRALICQQLVFLGHRAVVAVDGGRALQRWLRGSFDAVITDCHMPVMKGPELARAIRQREHQQGRAPCLILGLTADAQKEGIAGSIDAGMNACLVKPIGLDVLREQLAAVVPVSGRRRLRPGRDGDGDGGTALAAGAPPPAVRTLPEGLREITVLADGNPVLLRRLIDEVLRTSKQDREALAPLAGAQDASALAALAHRIKGSGQMLKHGALVEACVRLETVCRDDVLSVPRLQEAVAAVARQMAAMEKAFRHHRATVPEA</sequence>
<feature type="chain" id="PRO_5046783027" description="histidine kinase" evidence="20">
    <location>
        <begin position="27"/>
        <end position="1249"/>
    </location>
</feature>
<dbReference type="EMBL" id="JARJLM010000373">
    <property type="protein sequence ID" value="MDF3835666.1"/>
    <property type="molecule type" value="Genomic_DNA"/>
</dbReference>
<dbReference type="InterPro" id="IPR004358">
    <property type="entry name" value="Sig_transdc_His_kin-like_C"/>
</dbReference>
<dbReference type="InterPro" id="IPR003594">
    <property type="entry name" value="HATPase_dom"/>
</dbReference>
<keyword evidence="7" id="KW-0808">Transferase</keyword>
<evidence type="ECO:0000256" key="18">
    <source>
        <dbReference type="SAM" id="MobiDB-lite"/>
    </source>
</evidence>
<dbReference type="SMART" id="SM00387">
    <property type="entry name" value="HATPase_c"/>
    <property type="match status" value="1"/>
</dbReference>
<dbReference type="InterPro" id="IPR001638">
    <property type="entry name" value="Solute-binding_3/MltF_N"/>
</dbReference>
<dbReference type="PANTHER" id="PTHR43047">
    <property type="entry name" value="TWO-COMPONENT HISTIDINE PROTEIN KINASE"/>
    <property type="match status" value="1"/>
</dbReference>
<dbReference type="CDD" id="cd17546">
    <property type="entry name" value="REC_hyHK_CKI1_RcsC-like"/>
    <property type="match status" value="1"/>
</dbReference>
<evidence type="ECO:0000256" key="13">
    <source>
        <dbReference type="ARBA" id="ARBA00022989"/>
    </source>
</evidence>
<dbReference type="RefSeq" id="WP_276266379.1">
    <property type="nucleotide sequence ID" value="NZ_JARJLM010000373.1"/>
</dbReference>
<dbReference type="InterPro" id="IPR035965">
    <property type="entry name" value="PAS-like_dom_sf"/>
</dbReference>
<dbReference type="CDD" id="cd00130">
    <property type="entry name" value="PAS"/>
    <property type="match status" value="1"/>
</dbReference>
<evidence type="ECO:0000259" key="23">
    <source>
        <dbReference type="PROSITE" id="PS50112"/>
    </source>
</evidence>
<proteinExistence type="predicted"/>
<evidence type="ECO:0000313" key="27">
    <source>
        <dbReference type="Proteomes" id="UP001216674"/>
    </source>
</evidence>
<keyword evidence="5" id="KW-0997">Cell inner membrane</keyword>
<dbReference type="Pfam" id="PF02518">
    <property type="entry name" value="HATPase_c"/>
    <property type="match status" value="1"/>
</dbReference>
<dbReference type="Gene3D" id="3.30.450.20">
    <property type="entry name" value="PAS domain"/>
    <property type="match status" value="1"/>
</dbReference>
<dbReference type="Pfam" id="PF00072">
    <property type="entry name" value="Response_reg"/>
    <property type="match status" value="1"/>
</dbReference>
<dbReference type="InterPro" id="IPR008207">
    <property type="entry name" value="Sig_transdc_His_kin_Hpt_dom"/>
</dbReference>
<dbReference type="InterPro" id="IPR049871">
    <property type="entry name" value="BvgS-like_periplasmic2"/>
</dbReference>
<keyword evidence="6 17" id="KW-0597">Phosphoprotein</keyword>
<evidence type="ECO:0000259" key="21">
    <source>
        <dbReference type="PROSITE" id="PS50109"/>
    </source>
</evidence>
<dbReference type="SMART" id="SM00091">
    <property type="entry name" value="PAS"/>
    <property type="match status" value="1"/>
</dbReference>
<dbReference type="SMART" id="SM00448">
    <property type="entry name" value="REC"/>
    <property type="match status" value="1"/>
</dbReference>
<dbReference type="InterPro" id="IPR000700">
    <property type="entry name" value="PAS-assoc_C"/>
</dbReference>
<dbReference type="Pfam" id="PF01627">
    <property type="entry name" value="Hpt"/>
    <property type="match status" value="1"/>
</dbReference>
<evidence type="ECO:0000256" key="2">
    <source>
        <dbReference type="ARBA" id="ARBA00004429"/>
    </source>
</evidence>
<evidence type="ECO:0000256" key="20">
    <source>
        <dbReference type="SAM" id="SignalP"/>
    </source>
</evidence>
<dbReference type="InterPro" id="IPR001789">
    <property type="entry name" value="Sig_transdc_resp-reg_receiver"/>
</dbReference>
<dbReference type="InterPro" id="IPR036097">
    <property type="entry name" value="HisK_dim/P_sf"/>
</dbReference>
<feature type="region of interest" description="Disordered" evidence="18">
    <location>
        <begin position="953"/>
        <end position="973"/>
    </location>
</feature>
<feature type="domain" description="Response regulatory" evidence="22">
    <location>
        <begin position="980"/>
        <end position="1099"/>
    </location>
</feature>
<evidence type="ECO:0000256" key="11">
    <source>
        <dbReference type="ARBA" id="ARBA00022777"/>
    </source>
</evidence>
<evidence type="ECO:0000256" key="6">
    <source>
        <dbReference type="ARBA" id="ARBA00022553"/>
    </source>
</evidence>
<dbReference type="Pfam" id="PF00497">
    <property type="entry name" value="SBP_bac_3"/>
    <property type="match status" value="2"/>
</dbReference>
<feature type="modified residue" description="Phosphohistidine" evidence="16">
    <location>
        <position position="1186"/>
    </location>
</feature>
<dbReference type="InterPro" id="IPR000014">
    <property type="entry name" value="PAS"/>
</dbReference>
<keyword evidence="13 19" id="KW-1133">Transmembrane helix</keyword>
<keyword evidence="10" id="KW-0547">Nucleotide-binding</keyword>
<dbReference type="EC" id="2.7.13.3" evidence="3"/>
<dbReference type="SUPFAM" id="SSF53850">
    <property type="entry name" value="Periplasmic binding protein-like II"/>
    <property type="match status" value="2"/>
</dbReference>
<name>A0ABT6ASR1_9BURK</name>
<dbReference type="CDD" id="cd00088">
    <property type="entry name" value="HPT"/>
    <property type="match status" value="1"/>
</dbReference>
<comment type="catalytic activity">
    <reaction evidence="1">
        <text>ATP + protein L-histidine = ADP + protein N-phospho-L-histidine.</text>
        <dbReference type="EC" id="2.7.13.3"/>
    </reaction>
</comment>
<dbReference type="SUPFAM" id="SSF55874">
    <property type="entry name" value="ATPase domain of HSP90 chaperone/DNA topoisomerase II/histidine kinase"/>
    <property type="match status" value="1"/>
</dbReference>
<dbReference type="Gene3D" id="1.20.120.160">
    <property type="entry name" value="HPT domain"/>
    <property type="match status" value="1"/>
</dbReference>
<dbReference type="SUPFAM" id="SSF47384">
    <property type="entry name" value="Homodimeric domain of signal transducing histidine kinase"/>
    <property type="match status" value="1"/>
</dbReference>